<comment type="caution">
    <text evidence="1">The sequence shown here is derived from an EMBL/GenBank/DDBJ whole genome shotgun (WGS) entry which is preliminary data.</text>
</comment>
<name>A0ACB8UYG1_9EURO</name>
<protein>
    <submittedName>
        <fullName evidence="1">Uncharacterized protein</fullName>
    </submittedName>
</protein>
<proteinExistence type="predicted"/>
<reference evidence="1" key="1">
    <citation type="journal article" date="2022" name="bioRxiv">
        <title>Population genetic analysis of Ophidiomyces ophidiicola, the causative agent of snake fungal disease, indicates recent introductions to the USA.</title>
        <authorList>
            <person name="Ladner J.T."/>
            <person name="Palmer J.M."/>
            <person name="Ettinger C.L."/>
            <person name="Stajich J.E."/>
            <person name="Farrell T.M."/>
            <person name="Glorioso B.M."/>
            <person name="Lawson B."/>
            <person name="Price S.J."/>
            <person name="Stengle A.G."/>
            <person name="Grear D.A."/>
            <person name="Lorch J.M."/>
        </authorList>
    </citation>
    <scope>NUCLEOTIDE SEQUENCE</scope>
    <source>
        <strain evidence="1">NWHC 24266-5</strain>
    </source>
</reference>
<sequence length="322" mass="37535">MSAYWTPDFPYSTGQELCICSHTPPPPINDRYPFDYAEYLKRRDMHPVDVCLLYPPAKGVAGKTTVRLQVLEEIRTGSFHGSQVVSVNILDQLENIPPNTKLVAKFYDPLYIDGSDYDDVFYLADRAYSIESAVYQRLHELQGRCIPRFYGSFTMELWIPERNASRSVRLILVEKIPGVPMNKLSPDNFTQEERQSILKQIIDIESEIYARDIVNRDLEQRNIIISTPSNNLTVIDFGHCRIDLERPRFHERLKAKLFPGMYISPLLRWGKINRGDERFPEWMDWDWQTWLDEQYAATQASITSEMWSIWGLCQCPNSDILP</sequence>
<accession>A0ACB8UYG1</accession>
<organism evidence="1">
    <name type="scientific">Ophidiomyces ophidiicola</name>
    <dbReference type="NCBI Taxonomy" id="1387563"/>
    <lineage>
        <taxon>Eukaryota</taxon>
        <taxon>Fungi</taxon>
        <taxon>Dikarya</taxon>
        <taxon>Ascomycota</taxon>
        <taxon>Pezizomycotina</taxon>
        <taxon>Eurotiomycetes</taxon>
        <taxon>Eurotiomycetidae</taxon>
        <taxon>Onygenales</taxon>
        <taxon>Onygenaceae</taxon>
        <taxon>Ophidiomyces</taxon>
    </lineage>
</organism>
<gene>
    <name evidence="1" type="ORF">LOY88_002667</name>
</gene>
<evidence type="ECO:0000313" key="1">
    <source>
        <dbReference type="EMBL" id="KAI2388267.1"/>
    </source>
</evidence>
<dbReference type="EMBL" id="JALBCA010000032">
    <property type="protein sequence ID" value="KAI2388267.1"/>
    <property type="molecule type" value="Genomic_DNA"/>
</dbReference>